<feature type="compositionally biased region" description="Basic and acidic residues" evidence="2">
    <location>
        <begin position="251"/>
        <end position="265"/>
    </location>
</feature>
<feature type="region of interest" description="Disordered" evidence="2">
    <location>
        <begin position="223"/>
        <end position="291"/>
    </location>
</feature>
<keyword evidence="4" id="KW-1185">Reference proteome</keyword>
<protein>
    <submittedName>
        <fullName evidence="3">Protein ltv1</fullName>
    </submittedName>
</protein>
<organism evidence="3 4">
    <name type="scientific">Coniosporium apollinis</name>
    <dbReference type="NCBI Taxonomy" id="61459"/>
    <lineage>
        <taxon>Eukaryota</taxon>
        <taxon>Fungi</taxon>
        <taxon>Dikarya</taxon>
        <taxon>Ascomycota</taxon>
        <taxon>Pezizomycotina</taxon>
        <taxon>Dothideomycetes</taxon>
        <taxon>Dothideomycetes incertae sedis</taxon>
        <taxon>Coniosporium</taxon>
    </lineage>
</organism>
<sequence>MPRRKFINKKTATSFQLVHRAQNDPRINDDSAPDMVFKEVDAPNAHKPSSSTSDISSSSSSKIKHRDDLEAEFGLAVRDNEGEAANHGVFFDDTEYDYMQHMRDIATSTDAYWVEAPAAQKSRKGKQVRLEDALESLALGDSAAQSEAGLSTASTRSSAADFFGPDLAESEFVRKRTYQDQQDVPDALAGFQPDMDPRLREVLEALEDEAYVDDEDDIFAELAKDGEEVERNEWEEGAWEGEEDEGWESDDTVKPEKEMKDKQGEEVSAGGVALPQAQETGGTSSDYGDGDWMAEFSKFKKDVKAAKPPKGGLAPSELQSSIQTGMSSLAGGRRKKRKGAMTSTSGYSMSSSALFRTENQTLLDDRFDKIEEEYADDGYEADDTASMVSGVSGLSKVSGVSGLSTASSQAPQLRSDFDNIMDDFLGGYSMSGKRRVKKGGHQTGMEQLDEIRKGLGPARLKPQKA</sequence>
<comment type="caution">
    <text evidence="3">The sequence shown here is derived from an EMBL/GenBank/DDBJ whole genome shotgun (WGS) entry which is preliminary data.</text>
</comment>
<dbReference type="InterPro" id="IPR007307">
    <property type="entry name" value="Ltv1"/>
</dbReference>
<dbReference type="PANTHER" id="PTHR21531">
    <property type="entry name" value="LOW-TEMPERATURE VIABILITY PROTEIN LTV1-RELATED"/>
    <property type="match status" value="1"/>
</dbReference>
<feature type="region of interest" description="Disordered" evidence="2">
    <location>
        <begin position="17"/>
        <end position="65"/>
    </location>
</feature>
<evidence type="ECO:0000256" key="1">
    <source>
        <dbReference type="ARBA" id="ARBA00009078"/>
    </source>
</evidence>
<reference evidence="3" key="1">
    <citation type="submission" date="2022-10" db="EMBL/GenBank/DDBJ databases">
        <title>Culturing micro-colonial fungi from biological soil crusts in the Mojave desert and describing Neophaeococcomyces mojavensis, and introducing the new genera and species Taxawa tesnikishii.</title>
        <authorList>
            <person name="Kurbessoian T."/>
            <person name="Stajich J.E."/>
        </authorList>
    </citation>
    <scope>NUCLEOTIDE SEQUENCE</scope>
    <source>
        <strain evidence="3">TK_1</strain>
    </source>
</reference>
<evidence type="ECO:0000313" key="4">
    <source>
        <dbReference type="Proteomes" id="UP001172684"/>
    </source>
</evidence>
<feature type="compositionally biased region" description="Basic and acidic residues" evidence="2">
    <location>
        <begin position="223"/>
        <end position="234"/>
    </location>
</feature>
<feature type="compositionally biased region" description="Acidic residues" evidence="2">
    <location>
        <begin position="235"/>
        <end position="250"/>
    </location>
</feature>
<accession>A0ABQ9NRF1</accession>
<feature type="region of interest" description="Disordered" evidence="2">
    <location>
        <begin position="431"/>
        <end position="465"/>
    </location>
</feature>
<feature type="compositionally biased region" description="Low complexity" evidence="2">
    <location>
        <begin position="280"/>
        <end position="291"/>
    </location>
</feature>
<feature type="compositionally biased region" description="Low complexity" evidence="2">
    <location>
        <begin position="49"/>
        <end position="61"/>
    </location>
</feature>
<comment type="similarity">
    <text evidence="1">Belongs to the LTV1 family.</text>
</comment>
<feature type="region of interest" description="Disordered" evidence="2">
    <location>
        <begin position="303"/>
        <end position="351"/>
    </location>
</feature>
<gene>
    <name evidence="3" type="primary">LTV1</name>
    <name evidence="3" type="ORF">H2201_004844</name>
</gene>
<feature type="compositionally biased region" description="Low complexity" evidence="2">
    <location>
        <begin position="340"/>
        <end position="351"/>
    </location>
</feature>
<dbReference type="Pfam" id="PF04180">
    <property type="entry name" value="LTV"/>
    <property type="match status" value="1"/>
</dbReference>
<name>A0ABQ9NRF1_9PEZI</name>
<evidence type="ECO:0000256" key="2">
    <source>
        <dbReference type="SAM" id="MobiDB-lite"/>
    </source>
</evidence>
<feature type="compositionally biased region" description="Polar residues" evidence="2">
    <location>
        <begin position="317"/>
        <end position="327"/>
    </location>
</feature>
<dbReference type="PANTHER" id="PTHR21531:SF0">
    <property type="entry name" value="PROTEIN LTV1 HOMOLOG"/>
    <property type="match status" value="1"/>
</dbReference>
<dbReference type="EMBL" id="JAPDRL010000033">
    <property type="protein sequence ID" value="KAJ9664980.1"/>
    <property type="molecule type" value="Genomic_DNA"/>
</dbReference>
<dbReference type="Proteomes" id="UP001172684">
    <property type="component" value="Unassembled WGS sequence"/>
</dbReference>
<evidence type="ECO:0000313" key="3">
    <source>
        <dbReference type="EMBL" id="KAJ9664980.1"/>
    </source>
</evidence>
<proteinExistence type="inferred from homology"/>